<accession>A0A7J5AGR2</accession>
<dbReference type="SUPFAM" id="SSF47781">
    <property type="entry name" value="RuvA domain 2-like"/>
    <property type="match status" value="2"/>
</dbReference>
<keyword evidence="1" id="KW-0812">Transmembrane</keyword>
<evidence type="ECO:0000313" key="2">
    <source>
        <dbReference type="EMBL" id="KAB1156578.1"/>
    </source>
</evidence>
<dbReference type="RefSeq" id="WP_151106573.1">
    <property type="nucleotide sequence ID" value="NZ_WAEM01000002.1"/>
</dbReference>
<sequence>MNLTTFKSYFKYTSSQRSGVFLLLLLIIVFQLVYFFVDFTSLKKNENNKEKLQWLSLQSQIDDAKQEKKEDIPKIYPFNPNFITDFKGYKLGMSTQEIDRLLEFRKSNKYVNSAKEFQAVTKVSDSLLNSISPFFKFPDWVINKKEFKSFSKQKFDKKEKIVVLDINQATKEDLKKVYGIGDGLSDRILKEKEKLGGFVTMDQMKDVWGLSPEVVLKLNEYFKIKIMPNIKKININSASIKELMQFSYFSKYQLAKSIVTYRSMNGEIKNTEDLTKIKDFPVEKVNTIVLYLEF</sequence>
<keyword evidence="3" id="KW-1185">Reference proteome</keyword>
<dbReference type="InterPro" id="IPR051675">
    <property type="entry name" value="Endo/Exo/Phosphatase_dom_1"/>
</dbReference>
<dbReference type="Gene3D" id="1.10.150.280">
    <property type="entry name" value="AF1531-like domain"/>
    <property type="match status" value="2"/>
</dbReference>
<dbReference type="PANTHER" id="PTHR21180:SF32">
    <property type="entry name" value="ENDONUCLEASE_EXONUCLEASE_PHOSPHATASE FAMILY DOMAIN-CONTAINING PROTEIN 1"/>
    <property type="match status" value="1"/>
</dbReference>
<organism evidence="2 3">
    <name type="scientific">Flavobacterium luteum</name>
    <dbReference type="NCBI Taxonomy" id="2026654"/>
    <lineage>
        <taxon>Bacteria</taxon>
        <taxon>Pseudomonadati</taxon>
        <taxon>Bacteroidota</taxon>
        <taxon>Flavobacteriia</taxon>
        <taxon>Flavobacteriales</taxon>
        <taxon>Flavobacteriaceae</taxon>
        <taxon>Flavobacterium</taxon>
    </lineage>
</organism>
<feature type="transmembrane region" description="Helical" evidence="1">
    <location>
        <begin position="20"/>
        <end position="37"/>
    </location>
</feature>
<evidence type="ECO:0000256" key="1">
    <source>
        <dbReference type="SAM" id="Phobius"/>
    </source>
</evidence>
<dbReference type="Pfam" id="PF12836">
    <property type="entry name" value="HHH_3"/>
    <property type="match status" value="2"/>
</dbReference>
<dbReference type="PANTHER" id="PTHR21180">
    <property type="entry name" value="ENDONUCLEASE/EXONUCLEASE/PHOSPHATASE FAMILY DOMAIN-CONTAINING PROTEIN 1"/>
    <property type="match status" value="1"/>
</dbReference>
<keyword evidence="1" id="KW-0472">Membrane</keyword>
<dbReference type="Proteomes" id="UP000490922">
    <property type="component" value="Unassembled WGS sequence"/>
</dbReference>
<dbReference type="EMBL" id="WAEM01000002">
    <property type="protein sequence ID" value="KAB1156578.1"/>
    <property type="molecule type" value="Genomic_DNA"/>
</dbReference>
<gene>
    <name evidence="2" type="ORF">F6464_04290</name>
</gene>
<evidence type="ECO:0000313" key="3">
    <source>
        <dbReference type="Proteomes" id="UP000490922"/>
    </source>
</evidence>
<dbReference type="InterPro" id="IPR010994">
    <property type="entry name" value="RuvA_2-like"/>
</dbReference>
<keyword evidence="1" id="KW-1133">Transmembrane helix</keyword>
<dbReference type="OrthoDB" id="981124at2"/>
<reference evidence="2 3" key="1">
    <citation type="submission" date="2019-09" db="EMBL/GenBank/DDBJ databases">
        <title>Flavobacterium sp. nov., isolated from glacier ice.</title>
        <authorList>
            <person name="Liu Q."/>
        </authorList>
    </citation>
    <scope>NUCLEOTIDE SEQUENCE [LARGE SCALE GENOMIC DNA]</scope>
    <source>
        <strain evidence="2 3">NBRC 112527</strain>
    </source>
</reference>
<dbReference type="AlphaFoldDB" id="A0A7J5AGR2"/>
<name>A0A7J5AGR2_9FLAO</name>
<proteinExistence type="predicted"/>
<comment type="caution">
    <text evidence="2">The sequence shown here is derived from an EMBL/GenBank/DDBJ whole genome shotgun (WGS) entry which is preliminary data.</text>
</comment>
<protein>
    <submittedName>
        <fullName evidence="2">Helix-hairpin-helix domain-containing protein</fullName>
    </submittedName>
</protein>